<gene>
    <name evidence="1" type="ORF">tloyanaT_13100</name>
</gene>
<comment type="caution">
    <text evidence="1">The sequence shown here is derived from an EMBL/GenBank/DDBJ whole genome shotgun (WGS) entry which is preliminary data.</text>
</comment>
<dbReference type="Proteomes" id="UP001157134">
    <property type="component" value="Unassembled WGS sequence"/>
</dbReference>
<keyword evidence="2" id="KW-1185">Reference proteome</keyword>
<dbReference type="EMBL" id="BSSV01000002">
    <property type="protein sequence ID" value="GLX85058.1"/>
    <property type="molecule type" value="Genomic_DNA"/>
</dbReference>
<evidence type="ECO:0000313" key="2">
    <source>
        <dbReference type="Proteomes" id="UP001157134"/>
    </source>
</evidence>
<dbReference type="InterPro" id="IPR009752">
    <property type="entry name" value="Phage_Mu_GpJ"/>
</dbReference>
<sequence>MSYATVADLESRIGREELIILAPDESDPNNYSQAVIVKALEDASAEIDTYISAVHPLPLQEPPLALIRRCCDIARYTLMDDQPTDAAEKRYDQAVSYLKDIAKGLVNLQINDSTPAPTKSLVSVKRRQSDRTFTRDSLSGF</sequence>
<organism evidence="1 2">
    <name type="scientific">Thalassotalea loyana</name>
    <dbReference type="NCBI Taxonomy" id="280483"/>
    <lineage>
        <taxon>Bacteria</taxon>
        <taxon>Pseudomonadati</taxon>
        <taxon>Pseudomonadota</taxon>
        <taxon>Gammaproteobacteria</taxon>
        <taxon>Alteromonadales</taxon>
        <taxon>Colwelliaceae</taxon>
        <taxon>Thalassotalea</taxon>
    </lineage>
</organism>
<evidence type="ECO:0008006" key="3">
    <source>
        <dbReference type="Google" id="ProtNLM"/>
    </source>
</evidence>
<protein>
    <recommendedName>
        <fullName evidence="3">DUF1320 domain-containing protein</fullName>
    </recommendedName>
</protein>
<name>A0ABQ6HAA8_9GAMM</name>
<accession>A0ABQ6HAA8</accession>
<reference evidence="1 2" key="1">
    <citation type="submission" date="2023-03" db="EMBL/GenBank/DDBJ databases">
        <title>Thalassotalea loyana LMG 22536T draft genome sequence.</title>
        <authorList>
            <person name="Sawabe T."/>
        </authorList>
    </citation>
    <scope>NUCLEOTIDE SEQUENCE [LARGE SCALE GENOMIC DNA]</scope>
    <source>
        <strain evidence="1 2">LMG 22536</strain>
    </source>
</reference>
<dbReference type="RefSeq" id="WP_284296802.1">
    <property type="nucleotide sequence ID" value="NZ_BSSV01000002.1"/>
</dbReference>
<evidence type="ECO:0000313" key="1">
    <source>
        <dbReference type="EMBL" id="GLX85058.1"/>
    </source>
</evidence>
<proteinExistence type="predicted"/>
<dbReference type="Pfam" id="PF07030">
    <property type="entry name" value="Phage_Mu_Gp36"/>
    <property type="match status" value="1"/>
</dbReference>